<protein>
    <recommendedName>
        <fullName evidence="4">Methyltransferase</fullName>
        <ecNumber evidence="4">2.1.1.-</ecNumber>
    </recommendedName>
</protein>
<dbReference type="Proteomes" id="UP000005540">
    <property type="component" value="Unassembled WGS sequence"/>
</dbReference>
<dbReference type="AlphaFoldDB" id="C4FKM0"/>
<dbReference type="Gene3D" id="3.40.50.150">
    <property type="entry name" value="Vaccinia Virus protein VP39"/>
    <property type="match status" value="1"/>
</dbReference>
<feature type="domain" description="DNA methylase N-4/N-6" evidence="5">
    <location>
        <begin position="183"/>
        <end position="226"/>
    </location>
</feature>
<dbReference type="EMBL" id="ABZS01000104">
    <property type="protein sequence ID" value="EEP60383.1"/>
    <property type="molecule type" value="Genomic_DNA"/>
</dbReference>
<dbReference type="InterPro" id="IPR029063">
    <property type="entry name" value="SAM-dependent_MTases_sf"/>
</dbReference>
<proteinExistence type="inferred from homology"/>
<dbReference type="InterPro" id="IPR001091">
    <property type="entry name" value="RM_Methyltransferase"/>
</dbReference>
<evidence type="ECO:0000256" key="2">
    <source>
        <dbReference type="ARBA" id="ARBA00022603"/>
    </source>
</evidence>
<dbReference type="InterPro" id="IPR002941">
    <property type="entry name" value="DNA_methylase_N4/N6"/>
</dbReference>
<evidence type="ECO:0000256" key="4">
    <source>
        <dbReference type="RuleBase" id="RU362026"/>
    </source>
</evidence>
<dbReference type="SUPFAM" id="SSF53335">
    <property type="entry name" value="S-adenosyl-L-methionine-dependent methyltransferases"/>
    <property type="match status" value="1"/>
</dbReference>
<evidence type="ECO:0000313" key="7">
    <source>
        <dbReference type="Proteomes" id="UP000005540"/>
    </source>
</evidence>
<dbReference type="GO" id="GO:0003677">
    <property type="term" value="F:DNA binding"/>
    <property type="evidence" value="ECO:0007669"/>
    <property type="project" value="InterPro"/>
</dbReference>
<comment type="similarity">
    <text evidence="1 4">Belongs to the N(4)/N(6)-methyltransferase family.</text>
</comment>
<dbReference type="EC" id="2.1.1.-" evidence="4"/>
<evidence type="ECO:0000259" key="5">
    <source>
        <dbReference type="Pfam" id="PF01555"/>
    </source>
</evidence>
<dbReference type="GO" id="GO:0032259">
    <property type="term" value="P:methylation"/>
    <property type="evidence" value="ECO:0007669"/>
    <property type="project" value="UniProtKB-KW"/>
</dbReference>
<evidence type="ECO:0000256" key="3">
    <source>
        <dbReference type="ARBA" id="ARBA00022679"/>
    </source>
</evidence>
<accession>C4FKM0</accession>
<keyword evidence="2 6" id="KW-0489">Methyltransferase</keyword>
<name>C4FKM0_9AQUI</name>
<comment type="caution">
    <text evidence="6">The sequence shown here is derived from an EMBL/GenBank/DDBJ whole genome shotgun (WGS) entry which is preliminary data.</text>
</comment>
<gene>
    <name evidence="6" type="ORF">SULYE_1120</name>
</gene>
<reference evidence="6 7" key="1">
    <citation type="submission" date="2009-04" db="EMBL/GenBank/DDBJ databases">
        <authorList>
            <person name="Reysenbach A.-L."/>
            <person name="Heidelberg J.F."/>
            <person name="Nelson W.C."/>
        </authorList>
    </citation>
    <scope>NUCLEOTIDE SEQUENCE [LARGE SCALE GENOMIC DNA]</scope>
    <source>
        <strain evidence="6 7">SS-5</strain>
    </source>
</reference>
<dbReference type="InterPro" id="IPR002052">
    <property type="entry name" value="DNA_methylase_N6_adenine_CS"/>
</dbReference>
<dbReference type="PRINTS" id="PR00508">
    <property type="entry name" value="S21N4MTFRASE"/>
</dbReference>
<dbReference type="GO" id="GO:0008170">
    <property type="term" value="F:N-methyltransferase activity"/>
    <property type="evidence" value="ECO:0007669"/>
    <property type="project" value="InterPro"/>
</dbReference>
<evidence type="ECO:0000313" key="6">
    <source>
        <dbReference type="EMBL" id="EEP60383.1"/>
    </source>
</evidence>
<dbReference type="PROSITE" id="PS00092">
    <property type="entry name" value="N6_MTASE"/>
    <property type="match status" value="1"/>
</dbReference>
<dbReference type="Pfam" id="PF01555">
    <property type="entry name" value="N6_N4_Mtase"/>
    <property type="match status" value="1"/>
</dbReference>
<organism evidence="6 7">
    <name type="scientific">Sulfurihydrogenibium yellowstonense SS-5</name>
    <dbReference type="NCBI Taxonomy" id="432331"/>
    <lineage>
        <taxon>Bacteria</taxon>
        <taxon>Pseudomonadati</taxon>
        <taxon>Aquificota</taxon>
        <taxon>Aquificia</taxon>
        <taxon>Aquificales</taxon>
        <taxon>Hydrogenothermaceae</taxon>
        <taxon>Sulfurihydrogenibium</taxon>
    </lineage>
</organism>
<evidence type="ECO:0000256" key="1">
    <source>
        <dbReference type="ARBA" id="ARBA00006594"/>
    </source>
</evidence>
<keyword evidence="3" id="KW-0808">Transferase</keyword>
<sequence>MVAITIFILAKKHLTKQQQKILKQWLKLQKPKNPPSLELYCNDIRNYKDILSPESVDWIITDPPYPKKFLWVYDVLSELSDYVLKPHGALIVMVGQSYLPEVINKLSKHLKYIWTLAYLTPGGQSPYIWKVKCNTFWKPVLIFAKDKYSGDSFGDVIKTSTNNNDKRFHKWGQSEEGFDIIFEKFVFPGQTILDPFVGGGTTAVVSLKRGCSFIGIDVDENCIKKTEERVKNELRLLENKT</sequence>
<keyword evidence="7" id="KW-1185">Reference proteome</keyword>